<dbReference type="OMA" id="TTTHEEY"/>
<evidence type="ECO:0000256" key="3">
    <source>
        <dbReference type="SAM" id="SignalP"/>
    </source>
</evidence>
<proteinExistence type="predicted"/>
<feature type="region of interest" description="Disordered" evidence="2">
    <location>
        <begin position="320"/>
        <end position="341"/>
    </location>
</feature>
<evidence type="ECO:0000313" key="4">
    <source>
        <dbReference type="EMBL" id="EIJ88299.1"/>
    </source>
</evidence>
<dbReference type="STRING" id="935791.I3EGF2"/>
<feature type="region of interest" description="Disordered" evidence="2">
    <location>
        <begin position="128"/>
        <end position="209"/>
    </location>
</feature>
<dbReference type="Proteomes" id="UP000002872">
    <property type="component" value="Unassembled WGS sequence"/>
</dbReference>
<reference evidence="4" key="1">
    <citation type="submission" date="2011-01" db="EMBL/GenBank/DDBJ databases">
        <title>The Genome Sequence of Nematocida parisii strain ERTm3.</title>
        <authorList>
            <consortium name="The Broad Institute Genome Sequencing Platform"/>
            <consortium name="The Broad Institute Genome Sequencing Center for Infectious Disease"/>
            <person name="Cuomo C."/>
            <person name="Troemel E."/>
            <person name="Young S.K."/>
            <person name="Zeng Q."/>
            <person name="Gargeya S."/>
            <person name="Fitzgerald M."/>
            <person name="Haas B."/>
            <person name="Abouelleil A."/>
            <person name="Alvarado L."/>
            <person name="Arachchi H.M."/>
            <person name="Berlin A."/>
            <person name="Chapman S.B."/>
            <person name="Gearin G."/>
            <person name="Goldberg J."/>
            <person name="Griggs A."/>
            <person name="Gujja S."/>
            <person name="Hansen M."/>
            <person name="Heiman D."/>
            <person name="Howarth C."/>
            <person name="Larimer J."/>
            <person name="Lui A."/>
            <person name="MacDonald P.J.P."/>
            <person name="McCowen C."/>
            <person name="Montmayeur A."/>
            <person name="Murphy C."/>
            <person name="Neiman D."/>
            <person name="Pearson M."/>
            <person name="Priest M."/>
            <person name="Roberts A."/>
            <person name="Saif S."/>
            <person name="Shea T."/>
            <person name="Sisk P."/>
            <person name="Stolte C."/>
            <person name="Sykes S."/>
            <person name="Wortman J."/>
            <person name="Nusbaum C."/>
            <person name="Birren B."/>
        </authorList>
    </citation>
    <scope>NUCLEOTIDE SEQUENCE</scope>
    <source>
        <strain evidence="4">ERTm3</strain>
    </source>
</reference>
<feature type="signal peptide" evidence="3">
    <location>
        <begin position="1"/>
        <end position="19"/>
    </location>
</feature>
<keyword evidence="5" id="KW-1185">Reference proteome</keyword>
<protein>
    <submittedName>
        <fullName evidence="4">Uncharacterized protein</fullName>
    </submittedName>
</protein>
<accession>I3EGF2</accession>
<feature type="compositionally biased region" description="Pro residues" evidence="2">
    <location>
        <begin position="329"/>
        <end position="341"/>
    </location>
</feature>
<feature type="compositionally biased region" description="Polar residues" evidence="2">
    <location>
        <begin position="173"/>
        <end position="193"/>
    </location>
</feature>
<evidence type="ECO:0000313" key="5">
    <source>
        <dbReference type="Proteomes" id="UP000002872"/>
    </source>
</evidence>
<dbReference type="HOGENOM" id="CLU_272743_0_0_1"/>
<feature type="compositionally biased region" description="Basic and acidic residues" evidence="2">
    <location>
        <begin position="196"/>
        <end position="209"/>
    </location>
</feature>
<keyword evidence="1" id="KW-0175">Coiled coil</keyword>
<feature type="region of interest" description="Disordered" evidence="2">
    <location>
        <begin position="926"/>
        <end position="945"/>
    </location>
</feature>
<dbReference type="OrthoDB" id="2196393at2759"/>
<evidence type="ECO:0000256" key="2">
    <source>
        <dbReference type="SAM" id="MobiDB-lite"/>
    </source>
</evidence>
<keyword evidence="3" id="KW-0732">Signal</keyword>
<dbReference type="VEuPathDB" id="MicrosporidiaDB:NEQG_01743"/>
<name>I3EGF2_NEMP3</name>
<feature type="region of interest" description="Disordered" evidence="2">
    <location>
        <begin position="1049"/>
        <end position="1071"/>
    </location>
</feature>
<organism evidence="4 5">
    <name type="scientific">Nematocida parisii (strain ERTm3)</name>
    <name type="common">Nematode killer fungus</name>
    <dbReference type="NCBI Taxonomy" id="935791"/>
    <lineage>
        <taxon>Eukaryota</taxon>
        <taxon>Fungi</taxon>
        <taxon>Fungi incertae sedis</taxon>
        <taxon>Microsporidia</taxon>
        <taxon>Nematocida</taxon>
    </lineage>
</organism>
<dbReference type="EMBL" id="GL870879">
    <property type="protein sequence ID" value="EIJ88299.1"/>
    <property type="molecule type" value="Genomic_DNA"/>
</dbReference>
<feature type="coiled-coil region" evidence="1">
    <location>
        <begin position="357"/>
        <end position="384"/>
    </location>
</feature>
<sequence length="1071" mass="120733">MKLVLILALLKTHIGKVLESVNNPLLYLATDGSTIQLSPVEHTIKIKRRRIYIRKDKEYYTIGVEPDETKIFVKKEVSPVYLTRKSTTTTHEEYKPGQGKETYKEIHYRPYNKPELPLAVHTEYHFHGDPRMARNPHEDSRPPENTRPVDRYPPRQSPPPQSDEPYRERENPYESSPSYKSLPRNASYTSTYTHMPKREERYKEEMPHPEEVPYGPPPFTYMPPHQPYPYAPVEFPPYPPPIPPIEAHREELDEKEIESDFGINISPFDVKIVEEGGRIIHLRREGNNHCLNYTGNQFSFKPCSNTDDIIRFRVLERDSKSDKIKTSSPPRPHAYSPPPVVHMPVQEATHEIIRKPRARVRRSIQSLRNDLKRTRDEIESIDSEDLVSSDSLDYSSSEPRNSNHIVKHIDVVSPKYKYKLDLGKINMPNYSRQADTMYDSIKSNLDTMGTLLNQSSTLQVPKYVKTHRRIVRPVKQRVVTTVPEEISEDEAIEKAILSWSRRKEKAKRNPLEEDYLSLRKKRKRLHKEREEMDREKERMERKEKVRKIRIEPEEDSDSEGFSTSTAHKLTYKMKKPRPEMYMHVKKEKWPDLKDDMYAEKAYDSSDSYSASYSMNAEPHKFKHTKISSAAMQMPTQFTAHTIHKPFIRMARPHPKQVLLHPIHEIHVDHAKEMVAPLNTSVTLPAMHSPAPVHQIVKPTPMVIHSPHIEHVTHIPLATPITPITPIAPITPTPMPTIQAPSISVSSTESMPISLQSPTSISAIPPASPATIATPPMSSDANAVNNLLSSYFSPISTNLVDSKLSSPTANKFTLPPISTKNTNPFASTLTSTDTKLFDNKKSTALKKKTSKAEVSSIPKTDSGLIDNLTNDILKNNPFNMQSGLLGNNPMDANLFNSSLNSSLLPSAATSKDTSMFSGLGQNSLLSNTALSSNPAPKPAENNSFGLNGLMSNQFNMNSADTSSMINSSSSLMNSPFSANSNTNPFGNNFNDSISKNLTKSLDNSSTANNTAAAKPVDNTMLYTDTLLNSTPRPKVEQNSMDLLQNNLQSLFGGGTDKEDSITVNGVPHTANT</sequence>
<feature type="compositionally biased region" description="Basic and acidic residues" evidence="2">
    <location>
        <begin position="128"/>
        <end position="153"/>
    </location>
</feature>
<evidence type="ECO:0000256" key="1">
    <source>
        <dbReference type="SAM" id="Coils"/>
    </source>
</evidence>
<feature type="coiled-coil region" evidence="1">
    <location>
        <begin position="515"/>
        <end position="545"/>
    </location>
</feature>
<feature type="chain" id="PRO_5003670530" evidence="3">
    <location>
        <begin position="20"/>
        <end position="1071"/>
    </location>
</feature>
<dbReference type="InParanoid" id="I3EGF2"/>
<dbReference type="AlphaFoldDB" id="I3EGF2"/>
<gene>
    <name evidence="4" type="ORF">NEQG_01743</name>
</gene>